<evidence type="ECO:0000313" key="2">
    <source>
        <dbReference type="Proteomes" id="UP000805704"/>
    </source>
</evidence>
<evidence type="ECO:0000313" key="1">
    <source>
        <dbReference type="EMBL" id="KAG8004534.1"/>
    </source>
</evidence>
<dbReference type="EMBL" id="CM024812">
    <property type="protein sequence ID" value="KAG8004534.1"/>
    <property type="molecule type" value="Genomic_DNA"/>
</dbReference>
<gene>
    <name evidence="1" type="ORF">GBF38_008812</name>
</gene>
<name>A0ACB7ERG8_NIBAL</name>
<dbReference type="Proteomes" id="UP000805704">
    <property type="component" value="Chromosome 24"/>
</dbReference>
<organism evidence="1 2">
    <name type="scientific">Nibea albiflora</name>
    <name type="common">Yellow drum</name>
    <name type="synonym">Corvina albiflora</name>
    <dbReference type="NCBI Taxonomy" id="240163"/>
    <lineage>
        <taxon>Eukaryota</taxon>
        <taxon>Metazoa</taxon>
        <taxon>Chordata</taxon>
        <taxon>Craniata</taxon>
        <taxon>Vertebrata</taxon>
        <taxon>Euteleostomi</taxon>
        <taxon>Actinopterygii</taxon>
        <taxon>Neopterygii</taxon>
        <taxon>Teleostei</taxon>
        <taxon>Neoteleostei</taxon>
        <taxon>Acanthomorphata</taxon>
        <taxon>Eupercaria</taxon>
        <taxon>Sciaenidae</taxon>
        <taxon>Nibea</taxon>
    </lineage>
</organism>
<protein>
    <submittedName>
        <fullName evidence="1">Uncharacterized protein</fullName>
    </submittedName>
</protein>
<accession>A0ACB7ERG8</accession>
<comment type="caution">
    <text evidence="1">The sequence shown here is derived from an EMBL/GenBank/DDBJ whole genome shotgun (WGS) entry which is preliminary data.</text>
</comment>
<keyword evidence="2" id="KW-1185">Reference proteome</keyword>
<reference evidence="1" key="1">
    <citation type="submission" date="2020-04" db="EMBL/GenBank/DDBJ databases">
        <title>A chromosome-scale assembly and high-density genetic map of the yellow drum (Nibea albiflora) genome.</title>
        <authorList>
            <person name="Xu D."/>
            <person name="Zhang W."/>
            <person name="Chen R."/>
            <person name="Tan P."/>
            <person name="Wang L."/>
            <person name="Song H."/>
            <person name="Tian L."/>
            <person name="Zhu Q."/>
            <person name="Wang B."/>
        </authorList>
    </citation>
    <scope>NUCLEOTIDE SEQUENCE</scope>
    <source>
        <strain evidence="1">ZJHYS-2018</strain>
    </source>
</reference>
<proteinExistence type="predicted"/>
<feature type="non-terminal residue" evidence="1">
    <location>
        <position position="1"/>
    </location>
</feature>
<sequence>DTEIMRFDWMLLRGRVSSGLSAGLSQSLETDANGTIRQNVGSLCVFDPQVPLRSIPWPAVVAETTRSRYEGKKLPLAKSATKQLLPVFPELLDEVARSWKDRPYSSRSPIPGASSLDCEAMESLGLLRMPPMEPLVAVHLHPQLPAVSSRSPSLPSKSDHFQSALTEKAYKAAALSARALNVLSLLTAYQAELCEDFGQTQDPATWEEISVITDLCLRVQRCAVRATGKALGTMVLQERARWLNLATTRCPPLGGELRLSPGRGM</sequence>